<feature type="binding site" evidence="7">
    <location>
        <position position="377"/>
    </location>
    <ligand>
        <name>deamido-NAD(+)</name>
        <dbReference type="ChEBI" id="CHEBI:58437"/>
        <note>ligand shared between two neighboring subunits</note>
    </ligand>
</feature>
<feature type="active site" description="For glutaminase activity" evidence="7">
    <location>
        <position position="112"/>
    </location>
</feature>
<dbReference type="SUPFAM" id="SSF56317">
    <property type="entry name" value="Carbon-nitrogen hydrolase"/>
    <property type="match status" value="1"/>
</dbReference>
<dbReference type="InterPro" id="IPR014729">
    <property type="entry name" value="Rossmann-like_a/b/a_fold"/>
</dbReference>
<dbReference type="EMBL" id="NKHD01000002">
    <property type="protein sequence ID" value="OXT09493.1"/>
    <property type="molecule type" value="Genomic_DNA"/>
</dbReference>
<comment type="pathway">
    <text evidence="1 7 8">Cofactor biosynthesis; NAD(+) biosynthesis; NAD(+) from deamido-NAD(+) (L-Gln route): step 1/1.</text>
</comment>
<evidence type="ECO:0000256" key="6">
    <source>
        <dbReference type="ARBA" id="ARBA00023027"/>
    </source>
</evidence>
<dbReference type="Pfam" id="PF02540">
    <property type="entry name" value="NAD_synthase"/>
    <property type="match status" value="1"/>
</dbReference>
<dbReference type="FunFam" id="3.40.50.620:FF:000106">
    <property type="entry name" value="Glutamine-dependent NAD(+) synthetase"/>
    <property type="match status" value="1"/>
</dbReference>
<comment type="similarity">
    <text evidence="9">Belongs to the NAD synthetase family.</text>
</comment>
<dbReference type="GO" id="GO:0008795">
    <property type="term" value="F:NAD+ synthase activity"/>
    <property type="evidence" value="ECO:0007669"/>
    <property type="project" value="UniProtKB-UniRule"/>
</dbReference>
<feature type="active site" description="Nucleophile; for glutaminase activity" evidence="7">
    <location>
        <position position="148"/>
    </location>
</feature>
<dbReference type="GO" id="GO:0003952">
    <property type="term" value="F:NAD+ synthase (glutamine-hydrolyzing) activity"/>
    <property type="evidence" value="ECO:0007669"/>
    <property type="project" value="UniProtKB-UniRule"/>
</dbReference>
<feature type="binding site" evidence="7">
    <location>
        <begin position="295"/>
        <end position="302"/>
    </location>
    <ligand>
        <name>ATP</name>
        <dbReference type="ChEBI" id="CHEBI:30616"/>
    </ligand>
</feature>
<feature type="active site" description="Proton acceptor; for glutaminase activity" evidence="7">
    <location>
        <position position="41"/>
    </location>
</feature>
<evidence type="ECO:0000256" key="7">
    <source>
        <dbReference type="HAMAP-Rule" id="MF_02090"/>
    </source>
</evidence>
<keyword evidence="5 7" id="KW-0067">ATP-binding</keyword>
<dbReference type="InterPro" id="IPR022310">
    <property type="entry name" value="NAD/GMP_synthase"/>
</dbReference>
<reference evidence="11 12" key="1">
    <citation type="submission" date="2017-06" db="EMBL/GenBank/DDBJ databases">
        <title>Isolation and characterization of a thermophilic and butanogenic Thermoanaerobacterium thermosaccharolyticum M5 capable of efficient degradation of hemicellulose.</title>
        <authorList>
            <person name="Xin F."/>
            <person name="Jiang Y."/>
        </authorList>
    </citation>
    <scope>NUCLEOTIDE SEQUENCE [LARGE SCALE GENOMIC DNA]</scope>
    <source>
        <strain evidence="11 12">M5</strain>
    </source>
</reference>
<organism evidence="11 12">
    <name type="scientific">Thermoanaerobacterium thermosaccharolyticum</name>
    <name type="common">Clostridium thermosaccharolyticum</name>
    <dbReference type="NCBI Taxonomy" id="1517"/>
    <lineage>
        <taxon>Bacteria</taxon>
        <taxon>Bacillati</taxon>
        <taxon>Bacillota</taxon>
        <taxon>Clostridia</taxon>
        <taxon>Thermoanaerobacterales</taxon>
        <taxon>Thermoanaerobacteraceae</taxon>
        <taxon>Thermoanaerobacterium</taxon>
    </lineage>
</organism>
<feature type="binding site" evidence="7">
    <location>
        <position position="185"/>
    </location>
    <ligand>
        <name>L-glutamine</name>
        <dbReference type="ChEBI" id="CHEBI:58359"/>
    </ligand>
</feature>
<dbReference type="Gene3D" id="3.60.110.10">
    <property type="entry name" value="Carbon-nitrogen hydrolase"/>
    <property type="match status" value="1"/>
</dbReference>
<feature type="binding site" evidence="7">
    <location>
        <position position="516"/>
    </location>
    <ligand>
        <name>deamido-NAD(+)</name>
        <dbReference type="ChEBI" id="CHEBI:58437"/>
        <note>ligand shared between two neighboring subunits</note>
    </ligand>
</feature>
<dbReference type="InterPro" id="IPR003010">
    <property type="entry name" value="C-N_Hydrolase"/>
</dbReference>
<keyword evidence="6 7" id="KW-0520">NAD</keyword>
<dbReference type="GO" id="GO:0005737">
    <property type="term" value="C:cytoplasm"/>
    <property type="evidence" value="ECO:0007669"/>
    <property type="project" value="InterPro"/>
</dbReference>
<feature type="binding site" evidence="7">
    <location>
        <position position="118"/>
    </location>
    <ligand>
        <name>L-glutamine</name>
        <dbReference type="ChEBI" id="CHEBI:58359"/>
    </ligand>
</feature>
<name>A0A231VMM2_THETR</name>
<evidence type="ECO:0000259" key="10">
    <source>
        <dbReference type="PROSITE" id="PS50263"/>
    </source>
</evidence>
<comment type="catalytic activity">
    <reaction evidence="7 8">
        <text>deamido-NAD(+) + L-glutamine + ATP + H2O = L-glutamate + AMP + diphosphate + NAD(+) + H(+)</text>
        <dbReference type="Rhea" id="RHEA:24384"/>
        <dbReference type="ChEBI" id="CHEBI:15377"/>
        <dbReference type="ChEBI" id="CHEBI:15378"/>
        <dbReference type="ChEBI" id="CHEBI:29985"/>
        <dbReference type="ChEBI" id="CHEBI:30616"/>
        <dbReference type="ChEBI" id="CHEBI:33019"/>
        <dbReference type="ChEBI" id="CHEBI:57540"/>
        <dbReference type="ChEBI" id="CHEBI:58359"/>
        <dbReference type="ChEBI" id="CHEBI:58437"/>
        <dbReference type="ChEBI" id="CHEBI:456215"/>
        <dbReference type="EC" id="6.3.5.1"/>
    </reaction>
</comment>
<feature type="binding site" evidence="7">
    <location>
        <position position="406"/>
    </location>
    <ligand>
        <name>deamido-NAD(+)</name>
        <dbReference type="ChEBI" id="CHEBI:58437"/>
        <note>ligand shared between two neighboring subunits</note>
    </ligand>
</feature>
<accession>A0A231VMM2</accession>
<dbReference type="Pfam" id="PF00795">
    <property type="entry name" value="CN_hydrolase"/>
    <property type="match status" value="1"/>
</dbReference>
<protein>
    <recommendedName>
        <fullName evidence="7 8">Glutamine-dependent NAD(+) synthetase</fullName>
        <ecNumber evidence="7 8">6.3.5.1</ecNumber>
    </recommendedName>
    <alternativeName>
        <fullName evidence="7 8">NAD(+) synthase [glutamine-hydrolyzing]</fullName>
    </alternativeName>
</protein>
<dbReference type="InterPro" id="IPR014445">
    <property type="entry name" value="Gln-dep_NAD_synthase"/>
</dbReference>
<feature type="binding site" evidence="7">
    <location>
        <position position="401"/>
    </location>
    <ligand>
        <name>ATP</name>
        <dbReference type="ChEBI" id="CHEBI:30616"/>
    </ligand>
</feature>
<dbReference type="InterPro" id="IPR003694">
    <property type="entry name" value="NAD_synthase"/>
</dbReference>
<comment type="caution">
    <text evidence="11">The sequence shown here is derived from an EMBL/GenBank/DDBJ whole genome shotgun (WGS) entry which is preliminary data.</text>
</comment>
<comment type="function">
    <text evidence="7">Catalyzes the ATP-dependent amidation of deamido-NAD to form NAD. Uses L-glutamine as a nitrogen source.</text>
</comment>
<feature type="binding site" evidence="7">
    <location>
        <position position="191"/>
    </location>
    <ligand>
        <name>L-glutamine</name>
        <dbReference type="ChEBI" id="CHEBI:58359"/>
    </ligand>
</feature>
<evidence type="ECO:0000313" key="12">
    <source>
        <dbReference type="Proteomes" id="UP000215301"/>
    </source>
</evidence>
<dbReference type="NCBIfam" id="NF010588">
    <property type="entry name" value="PRK13981.1"/>
    <property type="match status" value="1"/>
</dbReference>
<dbReference type="RefSeq" id="WP_094043201.1">
    <property type="nucleotide sequence ID" value="NZ_NKHD01000002.1"/>
</dbReference>
<sequence>MKIALAQLNPTVGDIKNNCEKIIMYIKEAKKANMDLIVFPELSIIGYPPKDLLYNPDFLETSYSALNELILPETNDIGVIVGIATKDKEKDYMLHNSALLLYNGKIIGQADKTLLPNYDVFDEQRYFEPAKSRTCFDFKGMRLAVNICEDIWNDKDFWERPRYDIDVLEQQYKLNPDIFINISASPYNLGKQELRTKMVKQISKKYKLPLVYVNQVGGNDELIFDGNSFAINSNGDRVVNLRSFSEDIAFVDTENLDELKPLQKIKEDISWVHDALILGLRDYFRKTGFKKAVVGLSGGIDSAVTCALAVKALGRENVLGVSMPSRYSSEGSKDDARDLAQNLGIQYRVIPIEDVFKSYISIFNKDGNVLGDLAEENLQARIRGNYLMFISNREGYMVLTTGNKSEIAVGYCTLYGDMSGGLAVISDVPKTMVYELAKYINRDKIIIPLSTIEKAPSAELRPNQKDTDSLPPYEILDDILKSYIEDDKSISEIIADGYHEDLVRDVIRKVNNAEYKRKQAAPGLKVTTKAFGVGRRMPIAQRFRP</sequence>
<gene>
    <name evidence="7" type="primary">nadE</name>
    <name evidence="11" type="ORF">CE561_00560</name>
</gene>
<dbReference type="Gene3D" id="3.40.50.620">
    <property type="entry name" value="HUPs"/>
    <property type="match status" value="1"/>
</dbReference>
<evidence type="ECO:0000256" key="2">
    <source>
        <dbReference type="ARBA" id="ARBA00007145"/>
    </source>
</evidence>
<dbReference type="AlphaFoldDB" id="A0A231VMM2"/>
<evidence type="ECO:0000256" key="1">
    <source>
        <dbReference type="ARBA" id="ARBA00005188"/>
    </source>
</evidence>
<comment type="similarity">
    <text evidence="2 7 8">In the C-terminal section; belongs to the NAD synthetase family.</text>
</comment>
<dbReference type="SUPFAM" id="SSF52402">
    <property type="entry name" value="Adenine nucleotide alpha hydrolases-like"/>
    <property type="match status" value="1"/>
</dbReference>
<evidence type="ECO:0000256" key="5">
    <source>
        <dbReference type="ARBA" id="ARBA00022840"/>
    </source>
</evidence>
<dbReference type="GO" id="GO:0004359">
    <property type="term" value="F:glutaminase activity"/>
    <property type="evidence" value="ECO:0007669"/>
    <property type="project" value="InterPro"/>
</dbReference>
<dbReference type="PROSITE" id="PS50263">
    <property type="entry name" value="CN_HYDROLASE"/>
    <property type="match status" value="1"/>
</dbReference>
<dbReference type="EC" id="6.3.5.1" evidence="7 8"/>
<dbReference type="HAMAP" id="MF_02090">
    <property type="entry name" value="NadE_glutamine_dep"/>
    <property type="match status" value="1"/>
</dbReference>
<dbReference type="PANTHER" id="PTHR23090">
    <property type="entry name" value="NH 3 /GLUTAMINE-DEPENDENT NAD + SYNTHETASE"/>
    <property type="match status" value="1"/>
</dbReference>
<dbReference type="CDD" id="cd00553">
    <property type="entry name" value="NAD_synthase"/>
    <property type="match status" value="1"/>
</dbReference>
<dbReference type="PIRSF" id="PIRSF006630">
    <property type="entry name" value="NADS_GAT"/>
    <property type="match status" value="1"/>
</dbReference>
<evidence type="ECO:0000256" key="9">
    <source>
        <dbReference type="RuleBase" id="RU003811"/>
    </source>
</evidence>
<evidence type="ECO:0000313" key="11">
    <source>
        <dbReference type="EMBL" id="OXT09493.1"/>
    </source>
</evidence>
<keyword evidence="4 7" id="KW-0547">Nucleotide-binding</keyword>
<evidence type="ECO:0000256" key="4">
    <source>
        <dbReference type="ARBA" id="ARBA00022741"/>
    </source>
</evidence>
<dbReference type="Proteomes" id="UP000215301">
    <property type="component" value="Unassembled WGS sequence"/>
</dbReference>
<evidence type="ECO:0000256" key="3">
    <source>
        <dbReference type="ARBA" id="ARBA00022598"/>
    </source>
</evidence>
<dbReference type="GO" id="GO:0005524">
    <property type="term" value="F:ATP binding"/>
    <property type="evidence" value="ECO:0007669"/>
    <property type="project" value="UniProtKB-UniRule"/>
</dbReference>
<dbReference type="PANTHER" id="PTHR23090:SF9">
    <property type="entry name" value="GLUTAMINE-DEPENDENT NAD(+) SYNTHETASE"/>
    <property type="match status" value="1"/>
</dbReference>
<dbReference type="GO" id="GO:0009435">
    <property type="term" value="P:NAD+ biosynthetic process"/>
    <property type="evidence" value="ECO:0007669"/>
    <property type="project" value="UniProtKB-UniRule"/>
</dbReference>
<dbReference type="CDD" id="cd07570">
    <property type="entry name" value="GAT_Gln-NAD-synth"/>
    <property type="match status" value="1"/>
</dbReference>
<keyword evidence="3 7" id="KW-0436">Ligase</keyword>
<dbReference type="UniPathway" id="UPA00253">
    <property type="reaction ID" value="UER00334"/>
</dbReference>
<dbReference type="NCBIfam" id="TIGR00552">
    <property type="entry name" value="nadE"/>
    <property type="match status" value="1"/>
</dbReference>
<dbReference type="InterPro" id="IPR036526">
    <property type="entry name" value="C-N_Hydrolase_sf"/>
</dbReference>
<feature type="domain" description="CN hydrolase" evidence="10">
    <location>
        <begin position="1"/>
        <end position="255"/>
    </location>
</feature>
<comment type="caution">
    <text evidence="7">Lacks conserved residue(s) required for the propagation of feature annotation.</text>
</comment>
<evidence type="ECO:0000256" key="8">
    <source>
        <dbReference type="PIRNR" id="PIRNR006630"/>
    </source>
</evidence>
<proteinExistence type="inferred from homology"/>